<protein>
    <submittedName>
        <fullName evidence="2">Uncharacterized protein</fullName>
    </submittedName>
</protein>
<dbReference type="InParanoid" id="A0A0D0D7K2"/>
<dbReference type="HOGENOM" id="CLU_2441497_0_0_1"/>
<dbReference type="Proteomes" id="UP000054538">
    <property type="component" value="Unassembled WGS sequence"/>
</dbReference>
<feature type="region of interest" description="Disordered" evidence="1">
    <location>
        <begin position="1"/>
        <end position="34"/>
    </location>
</feature>
<proteinExistence type="predicted"/>
<reference evidence="3" key="2">
    <citation type="submission" date="2015-01" db="EMBL/GenBank/DDBJ databases">
        <title>Evolutionary Origins and Diversification of the Mycorrhizal Mutualists.</title>
        <authorList>
            <consortium name="DOE Joint Genome Institute"/>
            <consortium name="Mycorrhizal Genomics Consortium"/>
            <person name="Kohler A."/>
            <person name="Kuo A."/>
            <person name="Nagy L.G."/>
            <person name="Floudas D."/>
            <person name="Copeland A."/>
            <person name="Barry K.W."/>
            <person name="Cichocki N."/>
            <person name="Veneault-Fourrey C."/>
            <person name="LaButti K."/>
            <person name="Lindquist E.A."/>
            <person name="Lipzen A."/>
            <person name="Lundell T."/>
            <person name="Morin E."/>
            <person name="Murat C."/>
            <person name="Riley R."/>
            <person name="Ohm R."/>
            <person name="Sun H."/>
            <person name="Tunlid A."/>
            <person name="Henrissat B."/>
            <person name="Grigoriev I.V."/>
            <person name="Hibbett D.S."/>
            <person name="Martin F."/>
        </authorList>
    </citation>
    <scope>NUCLEOTIDE SEQUENCE [LARGE SCALE GENOMIC DNA]</scope>
    <source>
        <strain evidence="3">Ve08.2h10</strain>
    </source>
</reference>
<dbReference type="OrthoDB" id="2705420at2759"/>
<evidence type="ECO:0000313" key="2">
    <source>
        <dbReference type="EMBL" id="KIK79691.1"/>
    </source>
</evidence>
<dbReference type="EMBL" id="KN826211">
    <property type="protein sequence ID" value="KIK79691.1"/>
    <property type="molecule type" value="Genomic_DNA"/>
</dbReference>
<reference evidence="2 3" key="1">
    <citation type="submission" date="2014-04" db="EMBL/GenBank/DDBJ databases">
        <authorList>
            <consortium name="DOE Joint Genome Institute"/>
            <person name="Kuo A."/>
            <person name="Kohler A."/>
            <person name="Jargeat P."/>
            <person name="Nagy L.G."/>
            <person name="Floudas D."/>
            <person name="Copeland A."/>
            <person name="Barry K.W."/>
            <person name="Cichocki N."/>
            <person name="Veneault-Fourrey C."/>
            <person name="LaButti K."/>
            <person name="Lindquist E.A."/>
            <person name="Lipzen A."/>
            <person name="Lundell T."/>
            <person name="Morin E."/>
            <person name="Murat C."/>
            <person name="Sun H."/>
            <person name="Tunlid A."/>
            <person name="Henrissat B."/>
            <person name="Grigoriev I.V."/>
            <person name="Hibbett D.S."/>
            <person name="Martin F."/>
            <person name="Nordberg H.P."/>
            <person name="Cantor M.N."/>
            <person name="Hua S.X."/>
        </authorList>
    </citation>
    <scope>NUCLEOTIDE SEQUENCE [LARGE SCALE GENOMIC DNA]</scope>
    <source>
        <strain evidence="2 3">Ve08.2h10</strain>
    </source>
</reference>
<sequence length="90" mass="9669">MKAYTMATQRHADGMHDPGSSTKAPGSHPPRIGLEGEKDKALSLYVESMDIDMDDTEVAQDQGDLTVPRDCVGIHHPNGPTEPPDEKEGG</sequence>
<keyword evidence="3" id="KW-1185">Reference proteome</keyword>
<dbReference type="AlphaFoldDB" id="A0A0D0D7K2"/>
<evidence type="ECO:0000256" key="1">
    <source>
        <dbReference type="SAM" id="MobiDB-lite"/>
    </source>
</evidence>
<organism evidence="2 3">
    <name type="scientific">Paxillus rubicundulus Ve08.2h10</name>
    <dbReference type="NCBI Taxonomy" id="930991"/>
    <lineage>
        <taxon>Eukaryota</taxon>
        <taxon>Fungi</taxon>
        <taxon>Dikarya</taxon>
        <taxon>Basidiomycota</taxon>
        <taxon>Agaricomycotina</taxon>
        <taxon>Agaricomycetes</taxon>
        <taxon>Agaricomycetidae</taxon>
        <taxon>Boletales</taxon>
        <taxon>Paxilineae</taxon>
        <taxon>Paxillaceae</taxon>
        <taxon>Paxillus</taxon>
    </lineage>
</organism>
<accession>A0A0D0D7K2</accession>
<feature type="region of interest" description="Disordered" evidence="1">
    <location>
        <begin position="67"/>
        <end position="90"/>
    </location>
</feature>
<gene>
    <name evidence="2" type="ORF">PAXRUDRAFT_160634</name>
</gene>
<name>A0A0D0D7K2_9AGAM</name>
<evidence type="ECO:0000313" key="3">
    <source>
        <dbReference type="Proteomes" id="UP000054538"/>
    </source>
</evidence>